<dbReference type="InterPro" id="IPR001173">
    <property type="entry name" value="Glyco_trans_2-like"/>
</dbReference>
<evidence type="ECO:0000313" key="4">
    <source>
        <dbReference type="Proteomes" id="UP000827609"/>
    </source>
</evidence>
<protein>
    <recommendedName>
        <fullName evidence="2">Glycosyltransferase 2-like domain-containing protein</fullName>
    </recommendedName>
</protein>
<evidence type="ECO:0000259" key="2">
    <source>
        <dbReference type="Pfam" id="PF00535"/>
    </source>
</evidence>
<evidence type="ECO:0000313" key="3">
    <source>
        <dbReference type="EMBL" id="QYW04822.1"/>
    </source>
</evidence>
<feature type="domain" description="Glycosyltransferase 2-like" evidence="2">
    <location>
        <begin position="7"/>
        <end position="152"/>
    </location>
</feature>
<dbReference type="PANTHER" id="PTHR43630">
    <property type="entry name" value="POLY-BETA-1,6-N-ACETYL-D-GLUCOSAMINE SYNTHASE"/>
    <property type="match status" value="1"/>
</dbReference>
<evidence type="ECO:0000256" key="1">
    <source>
        <dbReference type="SAM" id="MobiDB-lite"/>
    </source>
</evidence>
<dbReference type="Pfam" id="PF00535">
    <property type="entry name" value="Glycos_transf_2"/>
    <property type="match status" value="1"/>
</dbReference>
<organism evidence="3 4">
    <name type="scientific">Erwinia phage pEa_SNUABM_7</name>
    <dbReference type="NCBI Taxonomy" id="2866695"/>
    <lineage>
        <taxon>Viruses</taxon>
        <taxon>Duplodnaviria</taxon>
        <taxon>Heunggongvirae</taxon>
        <taxon>Uroviricota</taxon>
        <taxon>Caudoviricetes</taxon>
        <taxon>Snuvirus</taxon>
        <taxon>Snuvirus SNUABM7</taxon>
    </lineage>
</organism>
<feature type="compositionally biased region" description="Polar residues" evidence="1">
    <location>
        <begin position="370"/>
        <end position="384"/>
    </location>
</feature>
<dbReference type="EMBL" id="MZ475896">
    <property type="protein sequence ID" value="QYW04822.1"/>
    <property type="molecule type" value="Genomic_DNA"/>
</dbReference>
<feature type="compositionally biased region" description="Basic and acidic residues" evidence="1">
    <location>
        <begin position="385"/>
        <end position="402"/>
    </location>
</feature>
<feature type="region of interest" description="Disordered" evidence="1">
    <location>
        <begin position="370"/>
        <end position="410"/>
    </location>
</feature>
<name>A0AAE7WSB0_9CAUD</name>
<keyword evidence="4" id="KW-1185">Reference proteome</keyword>
<sequence length="410" mass="46655">MRICVAAICRDEEKNMAEWLKHVSAADAISIVDTGSIDATTQIVSEFAHPALYHSTDISEERNLGASRDLAAAPFHEDDLIVWLDIDERFDDPDWVEKLRQMPDIEQADGVWILMRNGDSQYDQMKAYKSRAYTWRYRAHEVLMRIREGNPPHTVRAEFATDHFPDHTKPRGYLMELARDAGDWPRDQRCSFYYARELCYSVAYYDRADLLDDARAEVARLTKLATWSDYVAVANLELSKATFKQGFIQEAVNCCYRAIAARSDRIECYAMLSDIFYRRDDMINSVGMAIQGLSVAQQNPKSFLFDQTSVNLDLCYECAYWGCRNLNMVEPALNYLAQLSLHRGLDVETEIKASGLLGILAKQALNQEKNSNAESCETQNSSNSESEKQRGDDDQQAKRSPDGGEQSQPV</sequence>
<dbReference type="SUPFAM" id="SSF53448">
    <property type="entry name" value="Nucleotide-diphospho-sugar transferases"/>
    <property type="match status" value="1"/>
</dbReference>
<dbReference type="InterPro" id="IPR029044">
    <property type="entry name" value="Nucleotide-diphossugar_trans"/>
</dbReference>
<gene>
    <name evidence="3" type="ORF">pEaSNUABM7_00154</name>
</gene>
<accession>A0AAE7WSB0</accession>
<reference evidence="3" key="1">
    <citation type="submission" date="2021-06" db="EMBL/GenBank/DDBJ databases">
        <title>Complete genome sequence of Erwinia phage pEa_SNUABM_7.</title>
        <authorList>
            <person name="Kim S.G."/>
            <person name="Park S.C."/>
        </authorList>
    </citation>
    <scope>NUCLEOTIDE SEQUENCE</scope>
</reference>
<dbReference type="PANTHER" id="PTHR43630:SF2">
    <property type="entry name" value="GLYCOSYLTRANSFERASE"/>
    <property type="match status" value="1"/>
</dbReference>
<proteinExistence type="predicted"/>
<dbReference type="Proteomes" id="UP000827609">
    <property type="component" value="Segment"/>
</dbReference>
<dbReference type="Gene3D" id="3.90.550.10">
    <property type="entry name" value="Spore Coat Polysaccharide Biosynthesis Protein SpsA, Chain A"/>
    <property type="match status" value="1"/>
</dbReference>